<evidence type="ECO:0000256" key="4">
    <source>
        <dbReference type="ARBA" id="ARBA00022475"/>
    </source>
</evidence>
<dbReference type="Proteomes" id="UP000565613">
    <property type="component" value="Unassembled WGS sequence"/>
</dbReference>
<sequence length="201" mass="20964">MKETEATMAQSSSVARHDSHSTTEQGSGWSTKRIAVTALFCALAAICTLFVEFPILPAVPWLKYDPSAIVCLIAGFAFGPATGAVVSVISYLPHIATASGFWGMVMAIVATISMVLPASLVYKRDTTLRGAIVGMVLGAVASVCACILANIVVTPLYAHMATADVIALIVPALLPFNVLKVVINAVVCALIYKPVTKALGN</sequence>
<keyword evidence="3 8" id="KW-0813">Transport</keyword>
<evidence type="ECO:0000256" key="3">
    <source>
        <dbReference type="ARBA" id="ARBA00022448"/>
    </source>
</evidence>
<dbReference type="GO" id="GO:0032217">
    <property type="term" value="F:riboflavin transmembrane transporter activity"/>
    <property type="evidence" value="ECO:0007669"/>
    <property type="project" value="UniProtKB-UniRule"/>
</dbReference>
<dbReference type="InterPro" id="IPR024529">
    <property type="entry name" value="ECF_trnsprt_substrate-spec"/>
</dbReference>
<comment type="subcellular location">
    <subcellularLocation>
        <location evidence="1">Cell membrane</location>
        <topology evidence="1">Multi-pass membrane protein</topology>
    </subcellularLocation>
</comment>
<keyword evidence="6 10" id="KW-1133">Transmembrane helix</keyword>
<accession>A0A7X9T8R2</accession>
<feature type="transmembrane region" description="Helical" evidence="10">
    <location>
        <begin position="34"/>
        <end position="56"/>
    </location>
</feature>
<evidence type="ECO:0000256" key="10">
    <source>
        <dbReference type="SAM" id="Phobius"/>
    </source>
</evidence>
<keyword evidence="7 8" id="KW-0472">Membrane</keyword>
<reference evidence="11 12" key="1">
    <citation type="submission" date="2020-04" db="EMBL/GenBank/DDBJ databases">
        <authorList>
            <person name="Hitch T.C.A."/>
            <person name="Wylensek D."/>
            <person name="Clavel T."/>
        </authorList>
    </citation>
    <scope>NUCLEOTIDE SEQUENCE [LARGE SCALE GENOMIC DNA]</scope>
    <source>
        <strain evidence="11 12">105184</strain>
    </source>
</reference>
<evidence type="ECO:0000256" key="6">
    <source>
        <dbReference type="ARBA" id="ARBA00022989"/>
    </source>
</evidence>
<evidence type="ECO:0000256" key="7">
    <source>
        <dbReference type="ARBA" id="ARBA00023136"/>
    </source>
</evidence>
<dbReference type="PIRSF" id="PIRSF037778">
    <property type="entry name" value="UCP037778_transp_RibU"/>
    <property type="match status" value="1"/>
</dbReference>
<organism evidence="11 12">
    <name type="scientific">Parafannyhessea umbonata</name>
    <dbReference type="NCBI Taxonomy" id="604330"/>
    <lineage>
        <taxon>Bacteria</taxon>
        <taxon>Bacillati</taxon>
        <taxon>Actinomycetota</taxon>
        <taxon>Coriobacteriia</taxon>
        <taxon>Coriobacteriales</taxon>
        <taxon>Atopobiaceae</taxon>
        <taxon>Parafannyhessea</taxon>
    </lineage>
</organism>
<feature type="transmembrane region" description="Helical" evidence="10">
    <location>
        <begin position="101"/>
        <end position="122"/>
    </location>
</feature>
<dbReference type="EMBL" id="JABAGR010000001">
    <property type="protein sequence ID" value="NMF24954.1"/>
    <property type="molecule type" value="Genomic_DNA"/>
</dbReference>
<comment type="similarity">
    <text evidence="2 8">Belongs to the prokaryotic riboflavin transporter (P-RFT) (TC 2.A.87) family.</text>
</comment>
<dbReference type="PANTHER" id="PTHR38438:SF1">
    <property type="entry name" value="RIBOFLAVIN TRANSPORTER RIBU"/>
    <property type="match status" value="1"/>
</dbReference>
<feature type="transmembrane region" description="Helical" evidence="10">
    <location>
        <begin position="131"/>
        <end position="153"/>
    </location>
</feature>
<dbReference type="InterPro" id="IPR025720">
    <property type="entry name" value="RibU"/>
</dbReference>
<evidence type="ECO:0000313" key="11">
    <source>
        <dbReference type="EMBL" id="NMF24954.1"/>
    </source>
</evidence>
<feature type="region of interest" description="Disordered" evidence="9">
    <location>
        <begin position="1"/>
        <end position="27"/>
    </location>
</feature>
<evidence type="ECO:0000256" key="5">
    <source>
        <dbReference type="ARBA" id="ARBA00022692"/>
    </source>
</evidence>
<dbReference type="GO" id="GO:0005886">
    <property type="term" value="C:plasma membrane"/>
    <property type="evidence" value="ECO:0007669"/>
    <property type="project" value="UniProtKB-SubCell"/>
</dbReference>
<feature type="transmembrane region" description="Helical" evidence="10">
    <location>
        <begin position="165"/>
        <end position="192"/>
    </location>
</feature>
<protein>
    <recommendedName>
        <fullName evidence="8">Riboflavin transporter</fullName>
    </recommendedName>
</protein>
<evidence type="ECO:0000256" key="2">
    <source>
        <dbReference type="ARBA" id="ARBA00005540"/>
    </source>
</evidence>
<proteinExistence type="inferred from homology"/>
<evidence type="ECO:0000256" key="9">
    <source>
        <dbReference type="SAM" id="MobiDB-lite"/>
    </source>
</evidence>
<keyword evidence="5 10" id="KW-0812">Transmembrane</keyword>
<dbReference type="Gene3D" id="1.10.1760.20">
    <property type="match status" value="1"/>
</dbReference>
<dbReference type="PANTHER" id="PTHR38438">
    <property type="entry name" value="RIBOFLAVIN TRANSPORTER RIBU"/>
    <property type="match status" value="1"/>
</dbReference>
<gene>
    <name evidence="11" type="ORF">HF885_00655</name>
</gene>
<evidence type="ECO:0000256" key="8">
    <source>
        <dbReference type="PIRNR" id="PIRNR037778"/>
    </source>
</evidence>
<name>A0A7X9T8R2_9ACTN</name>
<comment type="caution">
    <text evidence="11">The sequence shown here is derived from an EMBL/GenBank/DDBJ whole genome shotgun (WGS) entry which is preliminary data.</text>
</comment>
<comment type="function">
    <text evidence="8">Probably a riboflavin-binding protein that interacts with the energy-coupling factor (ECF) ABC-transporter complex.</text>
</comment>
<dbReference type="Pfam" id="PF12822">
    <property type="entry name" value="ECF_trnsprt"/>
    <property type="match status" value="1"/>
</dbReference>
<evidence type="ECO:0000256" key="1">
    <source>
        <dbReference type="ARBA" id="ARBA00004651"/>
    </source>
</evidence>
<keyword evidence="4 8" id="KW-1003">Cell membrane</keyword>
<feature type="transmembrane region" description="Helical" evidence="10">
    <location>
        <begin position="68"/>
        <end position="89"/>
    </location>
</feature>
<evidence type="ECO:0000313" key="12">
    <source>
        <dbReference type="Proteomes" id="UP000565613"/>
    </source>
</evidence>
<dbReference type="AlphaFoldDB" id="A0A7X9T8R2"/>